<accession>A0A1A9HU79</accession>
<keyword evidence="1" id="KW-0472">Membrane</keyword>
<dbReference type="RefSeq" id="WP_066481302.1">
    <property type="nucleotide sequence ID" value="NZ_CP014639.1"/>
</dbReference>
<reference evidence="2 3" key="1">
    <citation type="submission" date="2016-03" db="EMBL/GenBank/DDBJ databases">
        <title>Culture-independent genomics supports pathogen discovery for uncultivable bacteria within the genus Chlamydia.</title>
        <authorList>
            <person name="Taylor-Brown A."/>
            <person name="Bachmann N.L."/>
            <person name="Borel N."/>
            <person name="Polkinghorne A."/>
        </authorList>
    </citation>
    <scope>NUCLEOTIDE SEQUENCE [LARGE SCALE GENOMIC DNA]</scope>
    <source>
        <strain evidence="2 3">2742-308</strain>
    </source>
</reference>
<feature type="transmembrane region" description="Helical" evidence="1">
    <location>
        <begin position="136"/>
        <end position="156"/>
    </location>
</feature>
<name>A0A1A9HU79_9CHLA</name>
<organism evidence="2 3">
    <name type="scientific">Candidatus Chlamydia sanziniae</name>
    <dbReference type="NCBI Taxonomy" id="1806891"/>
    <lineage>
        <taxon>Bacteria</taxon>
        <taxon>Pseudomonadati</taxon>
        <taxon>Chlamydiota</taxon>
        <taxon>Chlamydiia</taxon>
        <taxon>Chlamydiales</taxon>
        <taxon>Chlamydiaceae</taxon>
        <taxon>Chlamydia/Chlamydophila group</taxon>
        <taxon>Chlamydia</taxon>
    </lineage>
</organism>
<protein>
    <submittedName>
        <fullName evidence="2">Uncharacterized protein</fullName>
    </submittedName>
</protein>
<evidence type="ECO:0000256" key="1">
    <source>
        <dbReference type="SAM" id="Phobius"/>
    </source>
</evidence>
<dbReference type="AlphaFoldDB" id="A0A1A9HU79"/>
<keyword evidence="1" id="KW-0812">Transmembrane</keyword>
<dbReference type="EMBL" id="CP014639">
    <property type="protein sequence ID" value="ANH78267.1"/>
    <property type="molecule type" value="Genomic_DNA"/>
</dbReference>
<dbReference type="OrthoDB" id="19146at2"/>
<evidence type="ECO:0000313" key="2">
    <source>
        <dbReference type="EMBL" id="ANH78267.1"/>
    </source>
</evidence>
<dbReference type="Proteomes" id="UP000078162">
    <property type="component" value="Chromosome"/>
</dbReference>
<feature type="transmembrane region" description="Helical" evidence="1">
    <location>
        <begin position="102"/>
        <end position="130"/>
    </location>
</feature>
<keyword evidence="1" id="KW-1133">Transmembrane helix</keyword>
<keyword evidence="3" id="KW-1185">Reference proteome</keyword>
<sequence length="211" mass="23569">MLGSFPCYPGAGNNDIYKDRYFYCTLCSAIVHPCEVSLSVLDRKGECSEIIKVMRCKIHRIKGLVIHGAITSLWVLEPQDEQVHQLQDRMVQLCSRVREFDIFTILSAVLGGLLILTGLILSIIVAGPIIVGLSVWVLPTILIGIGLILCICGKLFNYMGKKHIKQWVKLAEEYKTYCQLRQIQQGSNNYVVITDFPPTCSLGIPIEASLK</sequence>
<gene>
    <name evidence="2" type="ORF">Cs308_0096</name>
</gene>
<proteinExistence type="predicted"/>
<evidence type="ECO:0000313" key="3">
    <source>
        <dbReference type="Proteomes" id="UP000078162"/>
    </source>
</evidence>
<dbReference type="PATRIC" id="fig|1806891.3.peg.90"/>
<dbReference type="KEGG" id="csaz:Cs308_0096"/>
<dbReference type="STRING" id="1806891.Cs308_0096"/>